<dbReference type="Gene3D" id="2.170.130.10">
    <property type="entry name" value="TonB-dependent receptor, plug domain"/>
    <property type="match status" value="1"/>
</dbReference>
<comment type="subcellular location">
    <subcellularLocation>
        <location evidence="1 8">Cell outer membrane</location>
        <topology evidence="1 8">Multi-pass membrane protein</topology>
    </subcellularLocation>
</comment>
<keyword evidence="13" id="KW-0675">Receptor</keyword>
<comment type="similarity">
    <text evidence="8 9">Belongs to the TonB-dependent receptor family.</text>
</comment>
<evidence type="ECO:0000256" key="4">
    <source>
        <dbReference type="ARBA" id="ARBA00022692"/>
    </source>
</evidence>
<keyword evidence="5 9" id="KW-0798">TonB box</keyword>
<accession>A0ABV9LXT3</accession>
<dbReference type="InterPro" id="IPR039426">
    <property type="entry name" value="TonB-dep_rcpt-like"/>
</dbReference>
<name>A0ABV9LXT3_9ALTE</name>
<evidence type="ECO:0000256" key="1">
    <source>
        <dbReference type="ARBA" id="ARBA00004571"/>
    </source>
</evidence>
<evidence type="ECO:0000313" key="13">
    <source>
        <dbReference type="EMBL" id="MFC4701366.1"/>
    </source>
</evidence>
<evidence type="ECO:0000256" key="7">
    <source>
        <dbReference type="ARBA" id="ARBA00023237"/>
    </source>
</evidence>
<keyword evidence="4 8" id="KW-0812">Transmembrane</keyword>
<dbReference type="EMBL" id="JBHSGU010000009">
    <property type="protein sequence ID" value="MFC4701366.1"/>
    <property type="molecule type" value="Genomic_DNA"/>
</dbReference>
<dbReference type="PANTHER" id="PTHR47234">
    <property type="match status" value="1"/>
</dbReference>
<keyword evidence="6 8" id="KW-0472">Membrane</keyword>
<keyword evidence="2 8" id="KW-0813">Transport</keyword>
<evidence type="ECO:0000259" key="11">
    <source>
        <dbReference type="Pfam" id="PF00593"/>
    </source>
</evidence>
<dbReference type="Gene3D" id="2.40.170.20">
    <property type="entry name" value="TonB-dependent receptor, beta-barrel domain"/>
    <property type="match status" value="1"/>
</dbReference>
<feature type="signal peptide" evidence="10">
    <location>
        <begin position="1"/>
        <end position="27"/>
    </location>
</feature>
<dbReference type="InterPro" id="IPR037066">
    <property type="entry name" value="Plug_dom_sf"/>
</dbReference>
<evidence type="ECO:0000256" key="3">
    <source>
        <dbReference type="ARBA" id="ARBA00022452"/>
    </source>
</evidence>
<dbReference type="RefSeq" id="WP_382409782.1">
    <property type="nucleotide sequence ID" value="NZ_JBHSGU010000009.1"/>
</dbReference>
<evidence type="ECO:0000256" key="5">
    <source>
        <dbReference type="ARBA" id="ARBA00023077"/>
    </source>
</evidence>
<organism evidence="13 14">
    <name type="scientific">Glaciecola siphonariae</name>
    <dbReference type="NCBI Taxonomy" id="521012"/>
    <lineage>
        <taxon>Bacteria</taxon>
        <taxon>Pseudomonadati</taxon>
        <taxon>Pseudomonadota</taxon>
        <taxon>Gammaproteobacteria</taxon>
        <taxon>Alteromonadales</taxon>
        <taxon>Alteromonadaceae</taxon>
        <taxon>Glaciecola</taxon>
    </lineage>
</organism>
<feature type="domain" description="TonB-dependent receptor-like beta-barrel" evidence="11">
    <location>
        <begin position="348"/>
        <end position="867"/>
    </location>
</feature>
<evidence type="ECO:0000259" key="12">
    <source>
        <dbReference type="Pfam" id="PF07715"/>
    </source>
</evidence>
<evidence type="ECO:0000256" key="10">
    <source>
        <dbReference type="SAM" id="SignalP"/>
    </source>
</evidence>
<dbReference type="InterPro" id="IPR036942">
    <property type="entry name" value="Beta-barrel_TonB_sf"/>
</dbReference>
<comment type="caution">
    <text evidence="13">The sequence shown here is derived from an EMBL/GenBank/DDBJ whole genome shotgun (WGS) entry which is preliminary data.</text>
</comment>
<keyword evidence="3 8" id="KW-1134">Transmembrane beta strand</keyword>
<dbReference type="SUPFAM" id="SSF56935">
    <property type="entry name" value="Porins"/>
    <property type="match status" value="1"/>
</dbReference>
<keyword evidence="7 8" id="KW-0998">Cell outer membrane</keyword>
<reference evidence="14" key="1">
    <citation type="journal article" date="2019" name="Int. J. Syst. Evol. Microbiol.">
        <title>The Global Catalogue of Microorganisms (GCM) 10K type strain sequencing project: providing services to taxonomists for standard genome sequencing and annotation.</title>
        <authorList>
            <consortium name="The Broad Institute Genomics Platform"/>
            <consortium name="The Broad Institute Genome Sequencing Center for Infectious Disease"/>
            <person name="Wu L."/>
            <person name="Ma J."/>
        </authorList>
    </citation>
    <scope>NUCLEOTIDE SEQUENCE [LARGE SCALE GENOMIC DNA]</scope>
    <source>
        <strain evidence="14">KACC 12507</strain>
    </source>
</reference>
<dbReference type="PROSITE" id="PS52016">
    <property type="entry name" value="TONB_DEPENDENT_REC_3"/>
    <property type="match status" value="1"/>
</dbReference>
<evidence type="ECO:0000256" key="6">
    <source>
        <dbReference type="ARBA" id="ARBA00023136"/>
    </source>
</evidence>
<evidence type="ECO:0000256" key="9">
    <source>
        <dbReference type="RuleBase" id="RU003357"/>
    </source>
</evidence>
<dbReference type="Proteomes" id="UP001595897">
    <property type="component" value="Unassembled WGS sequence"/>
</dbReference>
<evidence type="ECO:0000313" key="14">
    <source>
        <dbReference type="Proteomes" id="UP001595897"/>
    </source>
</evidence>
<dbReference type="InterPro" id="IPR012910">
    <property type="entry name" value="Plug_dom"/>
</dbReference>
<keyword evidence="14" id="KW-1185">Reference proteome</keyword>
<feature type="chain" id="PRO_5045417200" evidence="10">
    <location>
        <begin position="28"/>
        <end position="903"/>
    </location>
</feature>
<dbReference type="Pfam" id="PF00593">
    <property type="entry name" value="TonB_dep_Rec_b-barrel"/>
    <property type="match status" value="1"/>
</dbReference>
<gene>
    <name evidence="13" type="ORF">ACFO4O_14445</name>
</gene>
<dbReference type="PANTHER" id="PTHR47234:SF2">
    <property type="entry name" value="TONB-DEPENDENT RECEPTOR"/>
    <property type="match status" value="1"/>
</dbReference>
<protein>
    <submittedName>
        <fullName evidence="13">TonB-dependent receptor domain-containing protein</fullName>
    </submittedName>
</protein>
<dbReference type="InterPro" id="IPR000531">
    <property type="entry name" value="Beta-barrel_TonB"/>
</dbReference>
<keyword evidence="10" id="KW-0732">Signal</keyword>
<evidence type="ECO:0000256" key="8">
    <source>
        <dbReference type="PROSITE-ProRule" id="PRU01360"/>
    </source>
</evidence>
<dbReference type="Pfam" id="PF07715">
    <property type="entry name" value="Plug"/>
    <property type="match status" value="1"/>
</dbReference>
<feature type="domain" description="TonB-dependent receptor plug" evidence="12">
    <location>
        <begin position="56"/>
        <end position="167"/>
    </location>
</feature>
<sequence length="903" mass="96470">MKTYPLKPLAKCILFALSGSMLLSANANSQQDNDSVGDNAEVVEITGSRIARTELTATSPVFTVSELQLETDQVVNVEDIIRKLPQAAAGANSTGATVGDSLGSSTIDLRGLGQNRTLVLVNGSRIVPFSFRNAVDVNAIPAGLIKRVEVLTGGAAAVYGADAVAGVVNFILDDEYEGFETTAGYEFTDGGGETFNIDATMGTSIDNGRGNVTAYVGYSKREELLAGERDFTQGSPTNVAGRGGNFIDITSGNSFAFDDAGTLVNQAQTTNITPQRYLVQPLERLTGNVFFNYELFEDAVEMYGRAMFTQVRVTGAGSTGQTPVTVNEQINIAADNPFLNDAIRSQLTFDANGQAAVAVQKNLGFGLQETRTVRDTLQFQVGFRGDITDFIGWDIYGQYGRTDGTAKVYNNGIRSDFQNIANTRNIFGPTDLSDLSSTLIHSNRERIQSVVNLNISGDSSDFFELPAGAIGFAVGYEYRDEEGVQTPGAALAGGTAYGLGGISAIDAGFDTKEFYGEVLIPVLKDLPFVKELSVEGAYRKSDYSNVDSASTNKVGVSWAITEDLRVRATRQTAIRAPNLGEFAGPEVALSLALFDPNSPSFIPRLGGRFDGDPCLDGRGDSAQCQRLGAAAPGTTFDTSQAIYTFGGNDAIEPEESETTSMGLVFTPSALGDLAITVDYYDIEITDAVSQIQPIAALTSCYIDDPSEGNPLCGAVLRDPATGLISQTLVNDFNLAVLSQSGFDVGVRYGFGDIGESVQNLQLSYQGNIVNDQSRQNNATVAALDCKGTFGTSCTGDFASIVQADYRHRAWVDFSVEAIDVQIGWRFIGEVSAALDDSITIGSQSYIDVAATYKFADKYELTFGIDNLFDEEPPIPEAGGNFFGTVSDYDVIGRTIGMTFRFRP</sequence>
<proteinExistence type="inferred from homology"/>
<evidence type="ECO:0000256" key="2">
    <source>
        <dbReference type="ARBA" id="ARBA00022448"/>
    </source>
</evidence>